<dbReference type="GO" id="GO:0000149">
    <property type="term" value="F:SNARE binding"/>
    <property type="evidence" value="ECO:0007669"/>
    <property type="project" value="TreeGrafter"/>
</dbReference>
<feature type="domain" description="VPS9" evidence="4">
    <location>
        <begin position="252"/>
        <end position="385"/>
    </location>
</feature>
<evidence type="ECO:0000256" key="2">
    <source>
        <dbReference type="PROSITE-ProRule" id="PRU00023"/>
    </source>
</evidence>
<dbReference type="SMART" id="SM00248">
    <property type="entry name" value="ANK"/>
    <property type="match status" value="8"/>
</dbReference>
<feature type="repeat" description="ANK" evidence="2">
    <location>
        <begin position="698"/>
        <end position="730"/>
    </location>
</feature>
<evidence type="ECO:0000313" key="6">
    <source>
        <dbReference type="Proteomes" id="UP000696485"/>
    </source>
</evidence>
<dbReference type="InterPro" id="IPR036770">
    <property type="entry name" value="Ankyrin_rpt-contain_sf"/>
</dbReference>
<reference evidence="5" key="1">
    <citation type="journal article" date="2020" name="Fungal Divers.">
        <title>Resolving the Mortierellaceae phylogeny through synthesis of multi-gene phylogenetics and phylogenomics.</title>
        <authorList>
            <person name="Vandepol N."/>
            <person name="Liber J."/>
            <person name="Desiro A."/>
            <person name="Na H."/>
            <person name="Kennedy M."/>
            <person name="Barry K."/>
            <person name="Grigoriev I.V."/>
            <person name="Miller A.N."/>
            <person name="O'Donnell K."/>
            <person name="Stajich J.E."/>
            <person name="Bonito G."/>
        </authorList>
    </citation>
    <scope>NUCLEOTIDE SEQUENCE</scope>
    <source>
        <strain evidence="5">NVP1</strain>
    </source>
</reference>
<sequence>MVRDRHRRQLVILCPVQHSLMGFNSVSKLEWEWGGIDEEFILTTAKGFRHLKQARLVGEKIFYDNEGRGWVVHFIDRPLVGISQDGSPANSNPGSPKTQDERRALQSSPQPPGSPLSNTHETSTRHRRNRQRSGYYYTGLYEPTRRKIRSQPILTLQLALQRFPGVSQKLEQLIMTFNDSTTFKSDLKDIRSSVDELLADSVALLNKLDVSALAALLEEYGASVNTLDQLLENYIMNSTYDIVFFKVTLFLKQQDWNLAEAIRELRNLDLDQVGLPDTPQYHQALVSALNEFQSIGVLRTPEEKLACLLQSIRVTSNLSGGADDLIPTLLLTVLRSGISNLASNLYYMKNFVLFDDTSRGEYGYALSTLEAVSRYIMSHVKQLAPISAKNQVYWETVCAGDLERIQQFINNDAETNTVAPPGLTKRPSVASFGSSSDPSITSTLQTALSASPMHSRDAEGNNGVLLTCRSQQLDMLRCLLANDYTVDIANYGGTTPLMLAAILNNLEMARIVLEHTKDKDYVNRQDVLGNSAVHLCVAGGSLAMLEELLKVEPDLGQPNNEGDTALIIAAKQIERTTVHGSMASLLGQRMKKQDFDRQNNSGDTALHFVSDPALIVDLVTRGADPSIDNYAGWTPLLKWALHDNTPAVRTLLETKKVDVLMTDSRGYTPLHMACLRGNLDMVIMLKAFTPIDLQSNIDGSTPLQLACQSGSLSVVEYLLQEGANPELRDWTNEAPADMTSDSVILDKIDNAMLFWDSRSTQGSRTGKGKGKGKGQATSTNISSKSSTRVIRVVRGTMEQDGKVRYIVKSGNRDMITDRSQCKQESLVDSIFDNYPPVVDDLEHEEKYFEHLNSEILKLEGAVQLVRKCSRKLSRSTQDVSQQLDILGTALDRADLVTFDNKGDYVSAIKAIASTQTMMHTSDIESLGNLFEALSASSILASPFTSIASVASAATGQIPLEEIKDKMGKASSLLNSLHGSLFEELAHLQSHHTKELERTMKDFGARQLQIEKSRLRDMMEILSDLQTETTTASIASGSPFHSSRISLHRPYPSRQSSYNALASSWISDKADLVGLDDEKEDARLRQREYEIQERRKALNKEEDTLSEKVPFDDME</sequence>
<feature type="compositionally biased region" description="Polar residues" evidence="3">
    <location>
        <begin position="84"/>
        <end position="97"/>
    </location>
</feature>
<dbReference type="PROSITE" id="PS50297">
    <property type="entry name" value="ANK_REP_REGION"/>
    <property type="match status" value="2"/>
</dbReference>
<dbReference type="GO" id="GO:0005085">
    <property type="term" value="F:guanyl-nucleotide exchange factor activity"/>
    <property type="evidence" value="ECO:0007669"/>
    <property type="project" value="TreeGrafter"/>
</dbReference>
<feature type="repeat" description="ANK" evidence="2">
    <location>
        <begin position="492"/>
        <end position="524"/>
    </location>
</feature>
<organism evidence="5 6">
    <name type="scientific">Podila minutissima</name>
    <dbReference type="NCBI Taxonomy" id="64525"/>
    <lineage>
        <taxon>Eukaryota</taxon>
        <taxon>Fungi</taxon>
        <taxon>Fungi incertae sedis</taxon>
        <taxon>Mucoromycota</taxon>
        <taxon>Mortierellomycotina</taxon>
        <taxon>Mortierellomycetes</taxon>
        <taxon>Mortierellales</taxon>
        <taxon>Mortierellaceae</taxon>
        <taxon>Podila</taxon>
    </lineage>
</organism>
<dbReference type="Gene3D" id="1.20.1050.80">
    <property type="entry name" value="VPS9 domain"/>
    <property type="match status" value="1"/>
</dbReference>
<evidence type="ECO:0000256" key="3">
    <source>
        <dbReference type="SAM" id="MobiDB-lite"/>
    </source>
</evidence>
<feature type="region of interest" description="Disordered" evidence="3">
    <location>
        <begin position="1093"/>
        <end position="1114"/>
    </location>
</feature>
<protein>
    <recommendedName>
        <fullName evidence="4">VPS9 domain-containing protein</fullName>
    </recommendedName>
</protein>
<comment type="caution">
    <text evidence="5">The sequence shown here is derived from an EMBL/GenBank/DDBJ whole genome shotgun (WGS) entry which is preliminary data.</text>
</comment>
<proteinExistence type="inferred from homology"/>
<keyword evidence="2" id="KW-0040">ANK repeat</keyword>
<dbReference type="InterPro" id="IPR003123">
    <property type="entry name" value="VPS9"/>
</dbReference>
<feature type="region of interest" description="Disordered" evidence="3">
    <location>
        <begin position="759"/>
        <end position="781"/>
    </location>
</feature>
<dbReference type="PANTHER" id="PTHR24170:SF1">
    <property type="entry name" value="DOMAIN PROTEIN, PUTATIVE (AFU_ORTHOLOGUE AFUA_1G09870)-RELATED"/>
    <property type="match status" value="1"/>
</dbReference>
<dbReference type="Proteomes" id="UP000696485">
    <property type="component" value="Unassembled WGS sequence"/>
</dbReference>
<keyword evidence="6" id="KW-1185">Reference proteome</keyword>
<dbReference type="GO" id="GO:0005769">
    <property type="term" value="C:early endosome"/>
    <property type="evidence" value="ECO:0007669"/>
    <property type="project" value="TreeGrafter"/>
</dbReference>
<dbReference type="GO" id="GO:0030133">
    <property type="term" value="C:transport vesicle"/>
    <property type="evidence" value="ECO:0007669"/>
    <property type="project" value="TreeGrafter"/>
</dbReference>
<dbReference type="EMBL" id="JAAAUY010000807">
    <property type="protein sequence ID" value="KAF9326243.1"/>
    <property type="molecule type" value="Genomic_DNA"/>
</dbReference>
<comment type="similarity">
    <text evidence="1">Belongs to the UPF0507 family.</text>
</comment>
<dbReference type="Gene3D" id="1.25.40.20">
    <property type="entry name" value="Ankyrin repeat-containing domain"/>
    <property type="match status" value="3"/>
</dbReference>
<evidence type="ECO:0000256" key="1">
    <source>
        <dbReference type="ARBA" id="ARBA00007428"/>
    </source>
</evidence>
<dbReference type="InterPro" id="IPR002110">
    <property type="entry name" value="Ankyrin_rpt"/>
</dbReference>
<dbReference type="Pfam" id="PF02204">
    <property type="entry name" value="VPS9"/>
    <property type="match status" value="1"/>
</dbReference>
<dbReference type="InterPro" id="IPR051248">
    <property type="entry name" value="UPF0507/Ank_repeat_27"/>
</dbReference>
<dbReference type="GO" id="GO:0045022">
    <property type="term" value="P:early endosome to late endosome transport"/>
    <property type="evidence" value="ECO:0007669"/>
    <property type="project" value="TreeGrafter"/>
</dbReference>
<dbReference type="GO" id="GO:0005886">
    <property type="term" value="C:plasma membrane"/>
    <property type="evidence" value="ECO:0007669"/>
    <property type="project" value="TreeGrafter"/>
</dbReference>
<dbReference type="SMART" id="SM00167">
    <property type="entry name" value="VPS9"/>
    <property type="match status" value="1"/>
</dbReference>
<dbReference type="GO" id="GO:0005770">
    <property type="term" value="C:late endosome"/>
    <property type="evidence" value="ECO:0007669"/>
    <property type="project" value="TreeGrafter"/>
</dbReference>
<accession>A0A9P5SDF2</accession>
<dbReference type="SUPFAM" id="SSF109993">
    <property type="entry name" value="VPS9 domain"/>
    <property type="match status" value="1"/>
</dbReference>
<feature type="region of interest" description="Disordered" evidence="3">
    <location>
        <begin position="82"/>
        <end position="136"/>
    </location>
</feature>
<feature type="region of interest" description="Disordered" evidence="3">
    <location>
        <begin position="1031"/>
        <end position="1052"/>
    </location>
</feature>
<evidence type="ECO:0000313" key="5">
    <source>
        <dbReference type="EMBL" id="KAF9326243.1"/>
    </source>
</evidence>
<dbReference type="PRINTS" id="PR01415">
    <property type="entry name" value="ANKYRIN"/>
</dbReference>
<dbReference type="PROSITE" id="PS50088">
    <property type="entry name" value="ANK_REPEAT"/>
    <property type="match status" value="3"/>
</dbReference>
<gene>
    <name evidence="5" type="ORF">BG006_010309</name>
</gene>
<dbReference type="PROSITE" id="PS51205">
    <property type="entry name" value="VPS9"/>
    <property type="match status" value="1"/>
</dbReference>
<dbReference type="InterPro" id="IPR037191">
    <property type="entry name" value="VPS9_dom_sf"/>
</dbReference>
<dbReference type="AlphaFoldDB" id="A0A9P5SDF2"/>
<name>A0A9P5SDF2_9FUNG</name>
<evidence type="ECO:0000259" key="4">
    <source>
        <dbReference type="PROSITE" id="PS51205"/>
    </source>
</evidence>
<dbReference type="SUPFAM" id="SSF48403">
    <property type="entry name" value="Ankyrin repeat"/>
    <property type="match status" value="2"/>
</dbReference>
<dbReference type="PANTHER" id="PTHR24170">
    <property type="entry name" value="ANKYRIN REPEAT DOMAIN-CONTAINING PROTEIN 27"/>
    <property type="match status" value="1"/>
</dbReference>
<dbReference type="GO" id="GO:0097422">
    <property type="term" value="C:tubular endosome"/>
    <property type="evidence" value="ECO:0007669"/>
    <property type="project" value="TreeGrafter"/>
</dbReference>
<dbReference type="Pfam" id="PF12796">
    <property type="entry name" value="Ank_2"/>
    <property type="match status" value="2"/>
</dbReference>
<feature type="repeat" description="ANK" evidence="2">
    <location>
        <begin position="665"/>
        <end position="685"/>
    </location>
</feature>
<feature type="compositionally biased region" description="Polar residues" evidence="3">
    <location>
        <begin position="1031"/>
        <end position="1044"/>
    </location>
</feature>